<dbReference type="RefSeq" id="WP_093324270.1">
    <property type="nucleotide sequence ID" value="NZ_FOSZ01000005.1"/>
</dbReference>
<dbReference type="PANTHER" id="PTHR38340:SF1">
    <property type="entry name" value="S-LAYER PROTEIN"/>
    <property type="match status" value="1"/>
</dbReference>
<accession>A0A1I4F256</accession>
<dbReference type="GO" id="GO:0005509">
    <property type="term" value="F:calcium ion binding"/>
    <property type="evidence" value="ECO:0007669"/>
    <property type="project" value="InterPro"/>
</dbReference>
<dbReference type="PRINTS" id="PR00313">
    <property type="entry name" value="CABNDNGRPT"/>
</dbReference>
<dbReference type="Pfam" id="PF00353">
    <property type="entry name" value="HemolysinCabind"/>
    <property type="match status" value="7"/>
</dbReference>
<evidence type="ECO:0000256" key="2">
    <source>
        <dbReference type="ARBA" id="ARBA00022525"/>
    </source>
</evidence>
<evidence type="ECO:0000313" key="5">
    <source>
        <dbReference type="EMBL" id="SFL10856.1"/>
    </source>
</evidence>
<proteinExistence type="predicted"/>
<protein>
    <submittedName>
        <fullName evidence="5">Ca2+-binding protein, RTX toxin-related</fullName>
    </submittedName>
</protein>
<dbReference type="EMBL" id="FOSZ01000005">
    <property type="protein sequence ID" value="SFL10856.1"/>
    <property type="molecule type" value="Genomic_DNA"/>
</dbReference>
<evidence type="ECO:0000256" key="3">
    <source>
        <dbReference type="SAM" id="MobiDB-lite"/>
    </source>
</evidence>
<dbReference type="InterPro" id="IPR050557">
    <property type="entry name" value="RTX_toxin/Mannuronan_C5-epim"/>
</dbReference>
<dbReference type="Pfam" id="PF13403">
    <property type="entry name" value="Hint_2"/>
    <property type="match status" value="1"/>
</dbReference>
<dbReference type="SUPFAM" id="SSF51294">
    <property type="entry name" value="Hedgehog/intein (Hint) domain"/>
    <property type="match status" value="1"/>
</dbReference>
<evidence type="ECO:0000256" key="1">
    <source>
        <dbReference type="ARBA" id="ARBA00004613"/>
    </source>
</evidence>
<dbReference type="PROSITE" id="PS50817">
    <property type="entry name" value="INTEIN_N_TER"/>
    <property type="match status" value="1"/>
</dbReference>
<dbReference type="PANTHER" id="PTHR38340">
    <property type="entry name" value="S-LAYER PROTEIN"/>
    <property type="match status" value="1"/>
</dbReference>
<feature type="region of interest" description="Disordered" evidence="3">
    <location>
        <begin position="473"/>
        <end position="504"/>
    </location>
</feature>
<dbReference type="InterPro" id="IPR028992">
    <property type="entry name" value="Hedgehog/Intein_dom"/>
</dbReference>
<dbReference type="GO" id="GO:0016539">
    <property type="term" value="P:intein-mediated protein splicing"/>
    <property type="evidence" value="ECO:0007669"/>
    <property type="project" value="InterPro"/>
</dbReference>
<dbReference type="Gene3D" id="2.170.16.10">
    <property type="entry name" value="Hedgehog/Intein (Hint) domain"/>
    <property type="match status" value="1"/>
</dbReference>
<name>A0A1I4F256_9RHOB</name>
<comment type="subcellular location">
    <subcellularLocation>
        <location evidence="1">Secreted</location>
    </subcellularLocation>
</comment>
<organism evidence="5 6">
    <name type="scientific">Shimia haliotis</name>
    <dbReference type="NCBI Taxonomy" id="1280847"/>
    <lineage>
        <taxon>Bacteria</taxon>
        <taxon>Pseudomonadati</taxon>
        <taxon>Pseudomonadota</taxon>
        <taxon>Alphaproteobacteria</taxon>
        <taxon>Rhodobacterales</taxon>
        <taxon>Roseobacteraceae</taxon>
    </lineage>
</organism>
<dbReference type="InterPro" id="IPR036844">
    <property type="entry name" value="Hint_dom_sf"/>
</dbReference>
<keyword evidence="2" id="KW-0964">Secreted</keyword>
<dbReference type="OrthoDB" id="6305173at2"/>
<dbReference type="Proteomes" id="UP000198851">
    <property type="component" value="Unassembled WGS sequence"/>
</dbReference>
<dbReference type="InterPro" id="IPR006141">
    <property type="entry name" value="Intein_N"/>
</dbReference>
<dbReference type="STRING" id="1280847.SAMN04488036_10584"/>
<dbReference type="Gene3D" id="2.150.10.10">
    <property type="entry name" value="Serralysin-like metalloprotease, C-terminal"/>
    <property type="match status" value="5"/>
</dbReference>
<sequence length="814" mass="85010">MAKYIGYRLYLDSDYDGAASTGDGISGGYETSIIFTDHDMPLGSGVVTYPTTVGAVSGVFYEYSGNTYFVPDDDTGFPPYEAGTITEFVEAIRGTPNNDNLEGTAGDDVIIDTDESIHNPTGVDRIRAGEGDDTVIFGDGNDTIDGGGGNDKIGFWSGGSGNNLIDGGAGDDSIIGGSGDDQIIGGSGNDWLSGDAGRDTIDAGDGMDNIWVTDDHDYAKIIGGEGYSDWDVLGFSNWVSSEGVNVKMTGPESGTFEFRGSETHGEFSEIEHIVGTDYGDAVDLSGDTSGLKVQGYGGDDTIRGGSGADSLHGDWGNDQISGGQGADTLFGGSGDDVLAGGDGDDYVEGGEGSDTLTGGAGEDTLFGGDGNDVFNIYDADEDTDVDGGGWWDTIVFHDESSGEGVEVIYDGDGSGEYELGDAEGDFSDVEMIQTTQNADFVDASASDQGILLVSDDGADTVVGSAGADEIWAGDGEDSISGGRGADKIWGGSENDTIQGGEGGDTLKGEIGDDFLSGGKGNDVLYGGSGDDVFAMQDDGGFDVVHDFRLDGVEHDQLDVTGLTDASGNPVNVHDVTVGDDGCGNAVLSFPNGEGIQLNGIDPATLDNKTLFKMGIPCFAEGTRIRTPQGDIPIERLQVGDMVQTLDNGVQPIVWIGRRHLSQQDLKENPKLRPVRIRAGSLANDRDLIVSPQHGMVTTQNGDVTLARATHLARDGGAGFRVALGIKSVTYFHLMFEHHEVIIAENTPSESFYPGPMALNALAPAEIAEIAAIFPELVSSSGPVDIYGPRARRFLPRQEITRNVASLFEVGRAFA</sequence>
<evidence type="ECO:0000313" key="6">
    <source>
        <dbReference type="Proteomes" id="UP000198851"/>
    </source>
</evidence>
<dbReference type="AlphaFoldDB" id="A0A1I4F256"/>
<reference evidence="6" key="1">
    <citation type="submission" date="2016-10" db="EMBL/GenBank/DDBJ databases">
        <authorList>
            <person name="Varghese N."/>
            <person name="Submissions S."/>
        </authorList>
    </citation>
    <scope>NUCLEOTIDE SEQUENCE [LARGE SCALE GENOMIC DNA]</scope>
    <source>
        <strain evidence="6">DSM 28453</strain>
    </source>
</reference>
<dbReference type="PROSITE" id="PS00330">
    <property type="entry name" value="HEMOLYSIN_CALCIUM"/>
    <property type="match status" value="4"/>
</dbReference>
<evidence type="ECO:0000259" key="4">
    <source>
        <dbReference type="Pfam" id="PF13403"/>
    </source>
</evidence>
<dbReference type="InterPro" id="IPR018511">
    <property type="entry name" value="Hemolysin-typ_Ca-bd_CS"/>
</dbReference>
<dbReference type="SUPFAM" id="SSF51120">
    <property type="entry name" value="beta-Roll"/>
    <property type="match status" value="3"/>
</dbReference>
<dbReference type="InterPro" id="IPR011049">
    <property type="entry name" value="Serralysin-like_metalloprot_C"/>
</dbReference>
<dbReference type="GO" id="GO:0005576">
    <property type="term" value="C:extracellular region"/>
    <property type="evidence" value="ECO:0007669"/>
    <property type="project" value="UniProtKB-SubCell"/>
</dbReference>
<dbReference type="CDD" id="cd00081">
    <property type="entry name" value="Hint"/>
    <property type="match status" value="1"/>
</dbReference>
<feature type="domain" description="Hedgehog/Intein (Hint)" evidence="4">
    <location>
        <begin position="616"/>
        <end position="754"/>
    </location>
</feature>
<gene>
    <name evidence="5" type="ORF">SAMN04488036_10584</name>
</gene>
<dbReference type="InterPro" id="IPR001343">
    <property type="entry name" value="Hemolysn_Ca-bd"/>
</dbReference>
<keyword evidence="6" id="KW-1185">Reference proteome</keyword>